<dbReference type="SMART" id="SM00044">
    <property type="entry name" value="CYCc"/>
    <property type="match status" value="1"/>
</dbReference>
<dbReference type="SMART" id="SM00091">
    <property type="entry name" value="PAS"/>
    <property type="match status" value="1"/>
</dbReference>
<feature type="compositionally biased region" description="Low complexity" evidence="8">
    <location>
        <begin position="1299"/>
        <end position="1325"/>
    </location>
</feature>
<evidence type="ECO:0000259" key="10">
    <source>
        <dbReference type="PROSITE" id="PS50125"/>
    </source>
</evidence>
<evidence type="ECO:0000313" key="12">
    <source>
        <dbReference type="Proteomes" id="UP000006671"/>
    </source>
</evidence>
<dbReference type="GO" id="GO:0007168">
    <property type="term" value="P:receptor guanylyl cyclase signaling pathway"/>
    <property type="evidence" value="ECO:0007669"/>
    <property type="project" value="TreeGrafter"/>
</dbReference>
<dbReference type="InterPro" id="IPR001054">
    <property type="entry name" value="A/G_cyclase"/>
</dbReference>
<dbReference type="InterPro" id="IPR050401">
    <property type="entry name" value="Cyclic_nucleotide_synthase"/>
</dbReference>
<dbReference type="Pfam" id="PF13426">
    <property type="entry name" value="PAS_9"/>
    <property type="match status" value="1"/>
</dbReference>
<dbReference type="Pfam" id="PF00211">
    <property type="entry name" value="Guanylate_cyc"/>
    <property type="match status" value="1"/>
</dbReference>
<reference evidence="11 12" key="1">
    <citation type="journal article" date="2010" name="Cell">
        <title>The genome of Naegleria gruberi illuminates early eukaryotic versatility.</title>
        <authorList>
            <person name="Fritz-Laylin L.K."/>
            <person name="Prochnik S.E."/>
            <person name="Ginger M.L."/>
            <person name="Dacks J.B."/>
            <person name="Carpenter M.L."/>
            <person name="Field M.C."/>
            <person name="Kuo A."/>
            <person name="Paredez A."/>
            <person name="Chapman J."/>
            <person name="Pham J."/>
            <person name="Shu S."/>
            <person name="Neupane R."/>
            <person name="Cipriano M."/>
            <person name="Mancuso J."/>
            <person name="Tu H."/>
            <person name="Salamov A."/>
            <person name="Lindquist E."/>
            <person name="Shapiro H."/>
            <person name="Lucas S."/>
            <person name="Grigoriev I.V."/>
            <person name="Cande W.Z."/>
            <person name="Fulton C."/>
            <person name="Rokhsar D.S."/>
            <person name="Dawson S.C."/>
        </authorList>
    </citation>
    <scope>NUCLEOTIDE SEQUENCE [LARGE SCALE GENOMIC DNA]</scope>
    <source>
        <strain evidence="11 12">NEG-M</strain>
    </source>
</reference>
<dbReference type="GO" id="GO:0000166">
    <property type="term" value="F:nucleotide binding"/>
    <property type="evidence" value="ECO:0007669"/>
    <property type="project" value="UniProtKB-KW"/>
</dbReference>
<keyword evidence="2 9" id="KW-0812">Transmembrane</keyword>
<evidence type="ECO:0000256" key="4">
    <source>
        <dbReference type="ARBA" id="ARBA00022989"/>
    </source>
</evidence>
<evidence type="ECO:0000313" key="11">
    <source>
        <dbReference type="EMBL" id="EFC43290.1"/>
    </source>
</evidence>
<name>D2VIL2_NAEGR</name>
<dbReference type="SUPFAM" id="SSF55785">
    <property type="entry name" value="PYP-like sensor domain (PAS domain)"/>
    <property type="match status" value="1"/>
</dbReference>
<dbReference type="InterPro" id="IPR029787">
    <property type="entry name" value="Nucleotide_cyclase"/>
</dbReference>
<dbReference type="GO" id="GO:0004383">
    <property type="term" value="F:guanylate cyclase activity"/>
    <property type="evidence" value="ECO:0007669"/>
    <property type="project" value="TreeGrafter"/>
</dbReference>
<dbReference type="PROSITE" id="PS50125">
    <property type="entry name" value="GUANYLATE_CYCLASE_2"/>
    <property type="match status" value="1"/>
</dbReference>
<dbReference type="VEuPathDB" id="AmoebaDB:NAEGRDRAFT_68717"/>
<dbReference type="InterPro" id="IPR000014">
    <property type="entry name" value="PAS"/>
</dbReference>
<dbReference type="EMBL" id="GG738874">
    <property type="protein sequence ID" value="EFC43290.1"/>
    <property type="molecule type" value="Genomic_DNA"/>
</dbReference>
<evidence type="ECO:0000256" key="3">
    <source>
        <dbReference type="ARBA" id="ARBA00022741"/>
    </source>
</evidence>
<dbReference type="CDD" id="cd07302">
    <property type="entry name" value="CHD"/>
    <property type="match status" value="1"/>
</dbReference>
<dbReference type="InterPro" id="IPR057352">
    <property type="entry name" value="TPR_TmcB/C"/>
</dbReference>
<dbReference type="SUPFAM" id="SSF55073">
    <property type="entry name" value="Nucleotide cyclase"/>
    <property type="match status" value="1"/>
</dbReference>
<dbReference type="PANTHER" id="PTHR11920">
    <property type="entry name" value="GUANYLYL CYCLASE"/>
    <property type="match status" value="1"/>
</dbReference>
<accession>D2VIL2</accession>
<dbReference type="GO" id="GO:0035556">
    <property type="term" value="P:intracellular signal transduction"/>
    <property type="evidence" value="ECO:0007669"/>
    <property type="project" value="InterPro"/>
</dbReference>
<feature type="transmembrane region" description="Helical" evidence="9">
    <location>
        <begin position="854"/>
        <end position="876"/>
    </location>
</feature>
<dbReference type="Pfam" id="PF25474">
    <property type="entry name" value="TPR_TmcB"/>
    <property type="match status" value="1"/>
</dbReference>
<sequence length="1349" mass="152838">MVGLCLAKSFLGVAPLISFLVNTQGDWGMGLGFSLSGFGFILTGFLIGFIVTEIYTRLLYYRARKIIITALTECEVLIIDFDENTSDADRYRNLRSLFEREAFSLFKLFEEKKMMRHLSMFFKFSMVSGNKGNLDDSFLFSDVDLVVSIIKSVAQQKNFQNYPQLILTSSIVCAHFWDPEKNGLVSHTPQSSSYEYAVALLKKIKASQLGFLSDLVMKSLLKQYHTASQNESSGKLSELKGIIDIKEFISKLGKKMEDITVQRKIFWKELMNDVVDYGKIININRTIAKLTLECNTTFENLMSYFHSYDKNLLRLFASFNEKVLFNQQRADELYQDASLIEDEDSKRISEKQALTSSINNTSNSSLQSHRFKPGNRILPIRVGTRVNVDLEADSNRISAKIFDGLENGDFSKELNEDPTALDLAEAADSPEIKKENLIRTALTTPLKPVAIYFSYISLIGLIILMFSGAVALSLFTVITSTKNLTDIKQSCIPALGSVRLISDLRVNQIFRTLYSGNTTFSSTLQKFGFSSMNDTVNYHRGKTLDTIEKFKHLEKLAFSGKWSAEMFHDYSTDSTEMYYPEIPHHNKEGHFINARPRNMSVSGVTNTMIQTGKDLLTYSDSQYNETIGSFQFMYLWHNRDTLPDMYGKFCNTISSRFYFGIQDMEICFVIVISTINSAKEIIGNIDASTKIATTSQRVSLHIEEIYIFGILQTNMYPINNEELLTPEQIFEYHEGMDQLTIDLDELWNRLLYGDINTGDAVLVGLYPEIDKIIEGYNCTNNTSANCGESLNDLLNNLILKATKINEIYVALDKNERIIFDEFFSTIYMISNRVTDSMLNFIDIYVSSVQRNDSYVIVILFGIGGLFIMPVLLIYILNVLSGQLNEIYSLRLILNYVNIDILESKEQLRNFILHNNLSREKKKKNQVSNNVEEDKVRNILNASVEGCLLCNHNYEIEIYNPAAQRMFMKQVNEVIGLPMWTLFEKNCQDRIKLILQNLTKTTGSIANGETAELDGLRKNGTLFPARVNIFWTMFDSKPVFTCFIKDVTTEKKQNALLAEEKKRSENLLRNILPESVANKLKNGDTFIAEKLPDITCFFSDMVGFTTISSHLNANEIVKMLSSIVSGFDKLTDKYELEKIKTIGDSYFCVGGLHQASDHPERVVRFAIETFGVVRDYNNSLFKDTDPQSVSQIDIRIGINTGSVVAGVIGIKKFAYDLWGDTINVASRMESNSKPGRIQVSRSTYERVHDLGFEFEERSIEVKGKGVMRAYLIHEKHHTSATLTNKDIEIVTGDTQYFASPLSGSESPLPPASSSNPPSIKSSPNNSESKREAIDPMAYDRLATFTIGQKD</sequence>
<dbReference type="KEGG" id="ngr:NAEGRDRAFT_68717"/>
<dbReference type="InParanoid" id="D2VIL2"/>
<comment type="subcellular location">
    <subcellularLocation>
        <location evidence="1">Membrane</location>
    </subcellularLocation>
</comment>
<dbReference type="OMA" id="LEYHEEM"/>
<gene>
    <name evidence="11" type="ORF">NAEGRDRAFT_68717</name>
</gene>
<feature type="domain" description="Guanylate cyclase" evidence="10">
    <location>
        <begin position="1094"/>
        <end position="1228"/>
    </location>
</feature>
<evidence type="ECO:0000256" key="8">
    <source>
        <dbReference type="SAM" id="MobiDB-lite"/>
    </source>
</evidence>
<dbReference type="GO" id="GO:0004016">
    <property type="term" value="F:adenylate cyclase activity"/>
    <property type="evidence" value="ECO:0007669"/>
    <property type="project" value="TreeGrafter"/>
</dbReference>
<dbReference type="RefSeq" id="XP_002676034.1">
    <property type="nucleotide sequence ID" value="XM_002675988.1"/>
</dbReference>
<evidence type="ECO:0000256" key="7">
    <source>
        <dbReference type="RuleBase" id="RU000405"/>
    </source>
</evidence>
<organism evidence="12">
    <name type="scientific">Naegleria gruberi</name>
    <name type="common">Amoeba</name>
    <dbReference type="NCBI Taxonomy" id="5762"/>
    <lineage>
        <taxon>Eukaryota</taxon>
        <taxon>Discoba</taxon>
        <taxon>Heterolobosea</taxon>
        <taxon>Tetramitia</taxon>
        <taxon>Eutetramitia</taxon>
        <taxon>Vahlkampfiidae</taxon>
        <taxon>Naegleria</taxon>
    </lineage>
</organism>
<feature type="region of interest" description="Disordered" evidence="8">
    <location>
        <begin position="1299"/>
        <end position="1334"/>
    </location>
</feature>
<dbReference type="GO" id="GO:0001653">
    <property type="term" value="F:peptide receptor activity"/>
    <property type="evidence" value="ECO:0007669"/>
    <property type="project" value="TreeGrafter"/>
</dbReference>
<evidence type="ECO:0000256" key="1">
    <source>
        <dbReference type="ARBA" id="ARBA00004370"/>
    </source>
</evidence>
<protein>
    <submittedName>
        <fullName evidence="11">Predicted protein</fullName>
    </submittedName>
</protein>
<dbReference type="GeneID" id="8861965"/>
<feature type="transmembrane region" description="Helical" evidence="9">
    <location>
        <begin position="449"/>
        <end position="475"/>
    </location>
</feature>
<dbReference type="CDD" id="cd00130">
    <property type="entry name" value="PAS"/>
    <property type="match status" value="1"/>
</dbReference>
<dbReference type="Gene3D" id="3.30.70.1230">
    <property type="entry name" value="Nucleotide cyclase"/>
    <property type="match status" value="1"/>
</dbReference>
<dbReference type="InterPro" id="IPR035965">
    <property type="entry name" value="PAS-like_dom_sf"/>
</dbReference>
<evidence type="ECO:0000256" key="6">
    <source>
        <dbReference type="ARBA" id="ARBA00023239"/>
    </source>
</evidence>
<keyword evidence="4 9" id="KW-1133">Transmembrane helix</keyword>
<dbReference type="NCBIfam" id="TIGR00229">
    <property type="entry name" value="sensory_box"/>
    <property type="match status" value="1"/>
</dbReference>
<dbReference type="OrthoDB" id="548029at2759"/>
<evidence type="ECO:0000256" key="5">
    <source>
        <dbReference type="ARBA" id="ARBA00023136"/>
    </source>
</evidence>
<feature type="transmembrane region" description="Helical" evidence="9">
    <location>
        <begin position="33"/>
        <end position="55"/>
    </location>
</feature>
<dbReference type="Gene3D" id="3.30.450.20">
    <property type="entry name" value="PAS domain"/>
    <property type="match status" value="1"/>
</dbReference>
<keyword evidence="12" id="KW-1185">Reference proteome</keyword>
<proteinExistence type="inferred from homology"/>
<comment type="similarity">
    <text evidence="7">Belongs to the adenylyl cyclase class-4/guanylyl cyclase family.</text>
</comment>
<dbReference type="InterPro" id="IPR018297">
    <property type="entry name" value="A/G_cyclase_CS"/>
</dbReference>
<dbReference type="PANTHER" id="PTHR11920:SF335">
    <property type="entry name" value="GUANYLATE CYCLASE"/>
    <property type="match status" value="1"/>
</dbReference>
<dbReference type="eggNOG" id="KOG1023">
    <property type="taxonomic scope" value="Eukaryota"/>
</dbReference>
<dbReference type="GO" id="GO:0005886">
    <property type="term" value="C:plasma membrane"/>
    <property type="evidence" value="ECO:0007669"/>
    <property type="project" value="TreeGrafter"/>
</dbReference>
<evidence type="ECO:0000256" key="9">
    <source>
        <dbReference type="SAM" id="Phobius"/>
    </source>
</evidence>
<keyword evidence="5 9" id="KW-0472">Membrane</keyword>
<dbReference type="Proteomes" id="UP000006671">
    <property type="component" value="Unassembled WGS sequence"/>
</dbReference>
<keyword evidence="6 7" id="KW-0456">Lyase</keyword>
<dbReference type="PROSITE" id="PS00452">
    <property type="entry name" value="GUANYLATE_CYCLASE_1"/>
    <property type="match status" value="1"/>
</dbReference>
<evidence type="ECO:0000256" key="2">
    <source>
        <dbReference type="ARBA" id="ARBA00022692"/>
    </source>
</evidence>
<keyword evidence="3" id="KW-0547">Nucleotide-binding</keyword>